<gene>
    <name evidence="2" type="ORF">FHR83_001734</name>
</gene>
<feature type="compositionally biased region" description="Polar residues" evidence="1">
    <location>
        <begin position="226"/>
        <end position="236"/>
    </location>
</feature>
<dbReference type="EMBL" id="JACHXF010000002">
    <property type="protein sequence ID" value="MBB3094085.1"/>
    <property type="molecule type" value="Genomic_DNA"/>
</dbReference>
<keyword evidence="3" id="KW-1185">Reference proteome</keyword>
<feature type="region of interest" description="Disordered" evidence="1">
    <location>
        <begin position="209"/>
        <end position="236"/>
    </location>
</feature>
<evidence type="ECO:0000313" key="3">
    <source>
        <dbReference type="Proteomes" id="UP000590749"/>
    </source>
</evidence>
<evidence type="ECO:0000313" key="2">
    <source>
        <dbReference type="EMBL" id="MBB3094085.1"/>
    </source>
</evidence>
<accession>A0A7W5ADQ7</accession>
<evidence type="ECO:0008006" key="4">
    <source>
        <dbReference type="Google" id="ProtNLM"/>
    </source>
</evidence>
<name>A0A7W5ADQ7_9ACTN</name>
<evidence type="ECO:0000256" key="1">
    <source>
        <dbReference type="SAM" id="MobiDB-lite"/>
    </source>
</evidence>
<dbReference type="RefSeq" id="WP_183218282.1">
    <property type="nucleotide sequence ID" value="NZ_BMPW01000015.1"/>
</dbReference>
<sequence>MTISRTPSRPLPPYRAILAVDAKDFTKLPASAHEDTSVAIKSVVGSAMRDAGLEADWVEPFFFGDTGDGFAVGLPTRILPFLIDPFPVLLQDRLAQRRNEHPGEVALRLRVSLHVGPLPVDSAAPSSTGNGAARNDTHRLLDADVIKEALRDVSPEIALVAMIISERVYDDVVRGRYAGLHPDNFVPVTARVAGKSFDQPAWLHLPAQPGRPFESDPTKTADPANHTATIPSSPFLSTNYGQVAQINHGGMHQGEGATG</sequence>
<dbReference type="Proteomes" id="UP000590749">
    <property type="component" value="Unassembled WGS sequence"/>
</dbReference>
<dbReference type="AlphaFoldDB" id="A0A7W5ADQ7"/>
<organism evidence="2 3">
    <name type="scientific">Actinoplanes campanulatus</name>
    <dbReference type="NCBI Taxonomy" id="113559"/>
    <lineage>
        <taxon>Bacteria</taxon>
        <taxon>Bacillati</taxon>
        <taxon>Actinomycetota</taxon>
        <taxon>Actinomycetes</taxon>
        <taxon>Micromonosporales</taxon>
        <taxon>Micromonosporaceae</taxon>
        <taxon>Actinoplanes</taxon>
    </lineage>
</organism>
<reference evidence="2 3" key="1">
    <citation type="submission" date="2020-08" db="EMBL/GenBank/DDBJ databases">
        <title>Genomic Encyclopedia of Type Strains, Phase III (KMG-III): the genomes of soil and plant-associated and newly described type strains.</title>
        <authorList>
            <person name="Whitman W."/>
        </authorList>
    </citation>
    <scope>NUCLEOTIDE SEQUENCE [LARGE SCALE GENOMIC DNA]</scope>
    <source>
        <strain evidence="2 3">CECT 3287</strain>
    </source>
</reference>
<comment type="caution">
    <text evidence="2">The sequence shown here is derived from an EMBL/GenBank/DDBJ whole genome shotgun (WGS) entry which is preliminary data.</text>
</comment>
<protein>
    <recommendedName>
        <fullName evidence="4">Guanylate cyclase domain-containing protein</fullName>
    </recommendedName>
</protein>
<proteinExistence type="predicted"/>